<feature type="binding site" evidence="2">
    <location>
        <position position="84"/>
    </location>
    <ligand>
        <name>substrate</name>
    </ligand>
</feature>
<feature type="binding site" evidence="2">
    <location>
        <begin position="207"/>
        <end position="209"/>
    </location>
    <ligand>
        <name>substrate</name>
    </ligand>
</feature>
<dbReference type="EC" id="2.5.1.-" evidence="2"/>
<reference evidence="3" key="1">
    <citation type="submission" date="2014-07" db="EMBL/GenBank/DDBJ databases">
        <authorList>
            <person name="Hornung V.Bastian."/>
        </authorList>
    </citation>
    <scope>NUCLEOTIDE SEQUENCE</scope>
    <source>
        <strain evidence="3">PCE-S</strain>
    </source>
</reference>
<dbReference type="CDD" id="cd00475">
    <property type="entry name" value="Cis_IPPS"/>
    <property type="match status" value="1"/>
</dbReference>
<dbReference type="FunFam" id="3.40.1180.10:FF:000001">
    <property type="entry name" value="(2E,6E)-farnesyl-diphosphate-specific ditrans,polycis-undecaprenyl-diphosphate synthase"/>
    <property type="match status" value="1"/>
</dbReference>
<evidence type="ECO:0000256" key="1">
    <source>
        <dbReference type="ARBA" id="ARBA00022679"/>
    </source>
</evidence>
<proteinExistence type="inferred from homology"/>
<dbReference type="InterPro" id="IPR036424">
    <property type="entry name" value="UPP_synth-like_sf"/>
</dbReference>
<gene>
    <name evidence="3" type="ORF">DPCES_2752</name>
</gene>
<feature type="binding site" evidence="2">
    <location>
        <begin position="34"/>
        <end position="37"/>
    </location>
    <ligand>
        <name>substrate</name>
    </ligand>
</feature>
<keyword evidence="1 2" id="KW-0808">Transferase</keyword>
<sequence>MWHRFWDKKEQSKTLADQLDKDNLPRHIAIIMDGNGRWAQKRGLPRTVGHKAGVEALRDIVKACSNLGIEALTVYAFSTENWSRPKEEVNILMNLLIDYLRRELDELHDNKVRVQMIGNMEQLPLEAQKELKRSIKKTGNNGGLILNLALNYGGRAEITCAVRQLCEKVMKKELTPEEITGELISQHLFTSGLSDPDLLIRTSGELRVSNFLLWQIAYTEIIVTECLWPDFSPDQLVEALLEFQKRERRFGGLNKR</sequence>
<comment type="cofactor">
    <cofactor evidence="2">
        <name>Mg(2+)</name>
        <dbReference type="ChEBI" id="CHEBI:18420"/>
    </cofactor>
    <text evidence="2">Binds 2 magnesium ions per subunit.</text>
</comment>
<feature type="binding site" evidence="2">
    <location>
        <position position="46"/>
    </location>
    <ligand>
        <name>substrate</name>
    </ligand>
</feature>
<feature type="binding site" evidence="2">
    <location>
        <position position="33"/>
    </location>
    <ligand>
        <name>Mg(2+)</name>
        <dbReference type="ChEBI" id="CHEBI:18420"/>
    </ligand>
</feature>
<dbReference type="PANTHER" id="PTHR10291:SF0">
    <property type="entry name" value="DEHYDRODOLICHYL DIPHOSPHATE SYNTHASE 2"/>
    <property type="match status" value="1"/>
</dbReference>
<feature type="binding site" evidence="2">
    <location>
        <position position="50"/>
    </location>
    <ligand>
        <name>substrate</name>
    </ligand>
</feature>
<dbReference type="RefSeq" id="WP_005810664.1">
    <property type="nucleotide sequence ID" value="NZ_CABKQQ010000027.1"/>
</dbReference>
<dbReference type="GO" id="GO:0008834">
    <property type="term" value="F:ditrans,polycis-undecaprenyl-diphosphate synthase [(2E,6E)-farnesyl-diphosphate specific] activity"/>
    <property type="evidence" value="ECO:0007669"/>
    <property type="project" value="TreeGrafter"/>
</dbReference>
<dbReference type="InterPro" id="IPR001441">
    <property type="entry name" value="UPP_synth-like"/>
</dbReference>
<dbReference type="PROSITE" id="PS01066">
    <property type="entry name" value="UPP_SYNTHASE"/>
    <property type="match status" value="1"/>
</dbReference>
<organism evidence="3">
    <name type="scientific">Desulfitobacterium hafniense</name>
    <name type="common">Desulfitobacterium frappieri</name>
    <dbReference type="NCBI Taxonomy" id="49338"/>
    <lineage>
        <taxon>Bacteria</taxon>
        <taxon>Bacillati</taxon>
        <taxon>Bacillota</taxon>
        <taxon>Clostridia</taxon>
        <taxon>Eubacteriales</taxon>
        <taxon>Desulfitobacteriaceae</taxon>
        <taxon>Desulfitobacterium</taxon>
    </lineage>
</organism>
<dbReference type="InterPro" id="IPR018520">
    <property type="entry name" value="UPP_synth-like_CS"/>
</dbReference>
<comment type="similarity">
    <text evidence="2">Belongs to the UPP synthase family.</text>
</comment>
<dbReference type="GO" id="GO:0030145">
    <property type="term" value="F:manganese ion binding"/>
    <property type="evidence" value="ECO:0007669"/>
    <property type="project" value="TreeGrafter"/>
</dbReference>
<keyword evidence="2" id="KW-0460">Magnesium</keyword>
<dbReference type="Gene3D" id="3.40.1180.10">
    <property type="entry name" value="Decaprenyl diphosphate synthase-like"/>
    <property type="match status" value="1"/>
</dbReference>
<dbReference type="NCBIfam" id="TIGR00055">
    <property type="entry name" value="uppS"/>
    <property type="match status" value="1"/>
</dbReference>
<evidence type="ECO:0000313" key="3">
    <source>
        <dbReference type="EMBL" id="CDX02639.1"/>
    </source>
</evidence>
<feature type="binding site" evidence="2">
    <location>
        <position position="201"/>
    </location>
    <ligand>
        <name>substrate</name>
    </ligand>
</feature>
<feature type="active site" evidence="2">
    <location>
        <position position="33"/>
    </location>
</feature>
<dbReference type="SUPFAM" id="SSF64005">
    <property type="entry name" value="Undecaprenyl diphosphate synthase"/>
    <property type="match status" value="1"/>
</dbReference>
<dbReference type="NCBIfam" id="NF011405">
    <property type="entry name" value="PRK14830.1"/>
    <property type="match status" value="1"/>
</dbReference>
<feature type="active site" description="Proton acceptor" evidence="2">
    <location>
        <position position="81"/>
    </location>
</feature>
<dbReference type="EMBL" id="LK996017">
    <property type="protein sequence ID" value="CDX02639.1"/>
    <property type="molecule type" value="Genomic_DNA"/>
</dbReference>
<feature type="binding site" evidence="2">
    <location>
        <position position="220"/>
    </location>
    <ligand>
        <name>Mg(2+)</name>
        <dbReference type="ChEBI" id="CHEBI:18420"/>
    </ligand>
</feature>
<dbReference type="Pfam" id="PF01255">
    <property type="entry name" value="Prenyltransf"/>
    <property type="match status" value="1"/>
</dbReference>
<dbReference type="GO" id="GO:0000287">
    <property type="term" value="F:magnesium ion binding"/>
    <property type="evidence" value="ECO:0007669"/>
    <property type="project" value="UniProtKB-UniRule"/>
</dbReference>
<dbReference type="GO" id="GO:0016094">
    <property type="term" value="P:polyprenol biosynthetic process"/>
    <property type="evidence" value="ECO:0007669"/>
    <property type="project" value="TreeGrafter"/>
</dbReference>
<name>A0A098B184_DESHA</name>
<accession>A0A098B184</accession>
<protein>
    <recommendedName>
        <fullName evidence="2">Isoprenyl transferase</fullName>
        <ecNumber evidence="2">2.5.1.-</ecNumber>
    </recommendedName>
</protein>
<dbReference type="GO" id="GO:0005829">
    <property type="term" value="C:cytosol"/>
    <property type="evidence" value="ECO:0007669"/>
    <property type="project" value="TreeGrafter"/>
</dbReference>
<comment type="subunit">
    <text evidence="2">Homodimer.</text>
</comment>
<evidence type="ECO:0000256" key="2">
    <source>
        <dbReference type="HAMAP-Rule" id="MF_01139"/>
    </source>
</evidence>
<feature type="binding site" evidence="2">
    <location>
        <position position="82"/>
    </location>
    <ligand>
        <name>substrate</name>
    </ligand>
</feature>
<dbReference type="PANTHER" id="PTHR10291">
    <property type="entry name" value="DEHYDRODOLICHYL DIPHOSPHATE SYNTHASE FAMILY MEMBER"/>
    <property type="match status" value="1"/>
</dbReference>
<keyword evidence="2" id="KW-0479">Metal-binding</keyword>
<dbReference type="HAMAP" id="MF_01139">
    <property type="entry name" value="ISPT"/>
    <property type="match status" value="1"/>
</dbReference>
<comment type="function">
    <text evidence="2">Catalyzes the condensation of isopentenyl diphosphate (IPP) with allylic pyrophosphates generating different type of terpenoids.</text>
</comment>
<dbReference type="AlphaFoldDB" id="A0A098B184"/>
<feature type="binding site" evidence="2">
    <location>
        <begin position="78"/>
        <end position="80"/>
    </location>
    <ligand>
        <name>substrate</name>
    </ligand>
</feature>
<dbReference type="PATRIC" id="fig|49338.4.peg.2956"/>
<feature type="binding site" evidence="2">
    <location>
        <position position="38"/>
    </location>
    <ligand>
        <name>substrate</name>
    </ligand>
</feature>